<dbReference type="Gene3D" id="3.40.50.12780">
    <property type="entry name" value="N-terminal domain of ligase-like"/>
    <property type="match status" value="1"/>
</dbReference>
<dbReference type="InterPro" id="IPR025110">
    <property type="entry name" value="AMP-bd_C"/>
</dbReference>
<dbReference type="InterPro" id="IPR000873">
    <property type="entry name" value="AMP-dep_synth/lig_dom"/>
</dbReference>
<dbReference type="Proteomes" id="UP000218810">
    <property type="component" value="Unassembled WGS sequence"/>
</dbReference>
<gene>
    <name evidence="3" type="ORF">CEY15_04780</name>
</gene>
<accession>A0A2A2WSW5</accession>
<keyword evidence="4" id="KW-1185">Reference proteome</keyword>
<dbReference type="InterPro" id="IPR045851">
    <property type="entry name" value="AMP-bd_C_sf"/>
</dbReference>
<dbReference type="GO" id="GO:0016878">
    <property type="term" value="F:acid-thiol ligase activity"/>
    <property type="evidence" value="ECO:0007669"/>
    <property type="project" value="UniProtKB-ARBA"/>
</dbReference>
<dbReference type="PANTHER" id="PTHR43767">
    <property type="entry name" value="LONG-CHAIN-FATTY-ACID--COA LIGASE"/>
    <property type="match status" value="1"/>
</dbReference>
<dbReference type="SUPFAM" id="SSF56801">
    <property type="entry name" value="Acetyl-CoA synthetase-like"/>
    <property type="match status" value="1"/>
</dbReference>
<dbReference type="Pfam" id="PF00501">
    <property type="entry name" value="AMP-binding"/>
    <property type="match status" value="1"/>
</dbReference>
<dbReference type="EMBL" id="NTGA01000007">
    <property type="protein sequence ID" value="PAY24300.1"/>
    <property type="molecule type" value="Genomic_DNA"/>
</dbReference>
<dbReference type="Gene3D" id="3.30.300.30">
    <property type="match status" value="1"/>
</dbReference>
<dbReference type="Pfam" id="PF13193">
    <property type="entry name" value="AMP-binding_C"/>
    <property type="match status" value="1"/>
</dbReference>
<reference evidence="4" key="1">
    <citation type="submission" date="2017-09" db="EMBL/GenBank/DDBJ databases">
        <authorList>
            <person name="Zhang Y."/>
            <person name="Huang X."/>
            <person name="Liu J."/>
            <person name="Lu L."/>
            <person name="Peng K."/>
        </authorList>
    </citation>
    <scope>NUCLEOTIDE SEQUENCE [LARGE SCALE GENOMIC DNA]</scope>
    <source>
        <strain evidence="4">S-XJ-1</strain>
    </source>
</reference>
<proteinExistence type="predicted"/>
<dbReference type="AlphaFoldDB" id="A0A2A2WSW5"/>
<keyword evidence="3" id="KW-0436">Ligase</keyword>
<comment type="caution">
    <text evidence="3">The sequence shown here is derived from an EMBL/GenBank/DDBJ whole genome shotgun (WGS) entry which is preliminary data.</text>
</comment>
<organism evidence="3 4">
    <name type="scientific">Dietzia natronolimnaea</name>
    <dbReference type="NCBI Taxonomy" id="161920"/>
    <lineage>
        <taxon>Bacteria</taxon>
        <taxon>Bacillati</taxon>
        <taxon>Actinomycetota</taxon>
        <taxon>Actinomycetes</taxon>
        <taxon>Mycobacteriales</taxon>
        <taxon>Dietziaceae</taxon>
        <taxon>Dietzia</taxon>
    </lineage>
</organism>
<dbReference type="RefSeq" id="WP_095717521.1">
    <property type="nucleotide sequence ID" value="NZ_NTGA01000007.1"/>
</dbReference>
<evidence type="ECO:0000313" key="4">
    <source>
        <dbReference type="Proteomes" id="UP000218810"/>
    </source>
</evidence>
<evidence type="ECO:0000259" key="1">
    <source>
        <dbReference type="Pfam" id="PF00501"/>
    </source>
</evidence>
<sequence>MRPTRLPDDRSVAGYRAAGHWQDRPLDHYLDRAARLWGERTAVVDGDRRVSFSEVNRDAMRLAAALLERGVRSGDVVSFQLPNCAEAVVVYHALHRIGAVVNPIVPIYREREVAFIATQARSRVAIIPGVHRGFDYAEMYRGLAPDLPDLELLISTDSVRREGVETLASLLDSVTDDQVDRVHALPSPDPDDVCLLLYTSGTTADPKGALHSHNTLVFENRSMIATFGLTAQDVIFNPSPVTHITGVNCALTLPFLLGAPVVLQDVWDSQEALRQIRSERASFMIFATPFLRGLLDAARDSGLETPSIRYIICGGADIPDALVTEADERLGTIARMYGATEGPSVTSANLADGPELRKYSDGRVLAPTEVVVADEAGRAVETGQVGEVLWRGPDTFLGYLDAALNHDAFTETGFFRTGALARVDERGGIHIVGRIKDIINRSGEKISTHDVENQLSEHPLVVEVAVVAGPDPVTGERGCAFVVTRDRADLSLEEVRRFLVDRGVAVQKVPESVFVVDALPKTASGKIQKFALRDFTRDRSTAPEQMVATSLVAVHER</sequence>
<dbReference type="PANTHER" id="PTHR43767:SF1">
    <property type="entry name" value="NONRIBOSOMAL PEPTIDE SYNTHASE PES1 (EUROFUNG)-RELATED"/>
    <property type="match status" value="1"/>
</dbReference>
<dbReference type="OrthoDB" id="9803968at2"/>
<evidence type="ECO:0000259" key="2">
    <source>
        <dbReference type="Pfam" id="PF13193"/>
    </source>
</evidence>
<protein>
    <submittedName>
        <fullName evidence="3">Cyclohexanecarboxylate-CoA ligase</fullName>
    </submittedName>
</protein>
<dbReference type="InterPro" id="IPR042099">
    <property type="entry name" value="ANL_N_sf"/>
</dbReference>
<dbReference type="InterPro" id="IPR050237">
    <property type="entry name" value="ATP-dep_AMP-bd_enzyme"/>
</dbReference>
<name>A0A2A2WSW5_9ACTN</name>
<evidence type="ECO:0000313" key="3">
    <source>
        <dbReference type="EMBL" id="PAY24300.1"/>
    </source>
</evidence>
<feature type="domain" description="AMP-binding enzyme C-terminal" evidence="2">
    <location>
        <begin position="451"/>
        <end position="526"/>
    </location>
</feature>
<feature type="domain" description="AMP-dependent synthetase/ligase" evidence="1">
    <location>
        <begin position="31"/>
        <end position="400"/>
    </location>
</feature>